<organism evidence="3 4">
    <name type="scientific">Solimonas fluminis</name>
    <dbReference type="NCBI Taxonomy" id="2086571"/>
    <lineage>
        <taxon>Bacteria</taxon>
        <taxon>Pseudomonadati</taxon>
        <taxon>Pseudomonadota</taxon>
        <taxon>Gammaproteobacteria</taxon>
        <taxon>Nevskiales</taxon>
        <taxon>Nevskiaceae</taxon>
        <taxon>Solimonas</taxon>
    </lineage>
</organism>
<evidence type="ECO:0000259" key="2">
    <source>
        <dbReference type="Pfam" id="PF13435"/>
    </source>
</evidence>
<dbReference type="InterPro" id="IPR023155">
    <property type="entry name" value="Cyt_c-552/4"/>
</dbReference>
<evidence type="ECO:0000313" key="3">
    <source>
        <dbReference type="EMBL" id="PPE73223.1"/>
    </source>
</evidence>
<accession>A0A2S5TE05</accession>
<comment type="caution">
    <text evidence="3">The sequence shown here is derived from an EMBL/GenBank/DDBJ whole genome shotgun (WGS) entry which is preliminary data.</text>
</comment>
<dbReference type="SUPFAM" id="SSF48695">
    <property type="entry name" value="Multiheme cytochromes"/>
    <property type="match status" value="1"/>
</dbReference>
<dbReference type="OrthoDB" id="9814800at2"/>
<dbReference type="EMBL" id="PSNW01000008">
    <property type="protein sequence ID" value="PPE73223.1"/>
    <property type="molecule type" value="Genomic_DNA"/>
</dbReference>
<reference evidence="3 4" key="1">
    <citation type="submission" date="2018-02" db="EMBL/GenBank/DDBJ databases">
        <title>Genome sequencing of Solimonas sp. HR-BB.</title>
        <authorList>
            <person name="Lee Y."/>
            <person name="Jeon C.O."/>
        </authorList>
    </citation>
    <scope>NUCLEOTIDE SEQUENCE [LARGE SCALE GENOMIC DNA]</scope>
    <source>
        <strain evidence="3 4">HR-BB</strain>
    </source>
</reference>
<feature type="domain" description="Cytochrome c-552/4" evidence="2">
    <location>
        <begin position="67"/>
        <end position="122"/>
    </location>
</feature>
<gene>
    <name evidence="3" type="ORF">C3942_15095</name>
</gene>
<sequence length="409" mass="44726">MKRRRLLAALALLVPAALAAAWLLARPAPAADPVAAFLDRHWQRPIAPQGRPPAGHSALEASLDPRACGQCHVRQYQDWQGSLHRQAMTAGVLWQLRLLPQDQANECLDCHAPLAEQKALVALAQGWSSAPKAPPPAHVPATLGHDGLVCAACHVRGHARFGPPPRSGAPDANGPHGGFEVSAAFEDSRFCAACHQFPEDGPRVAGKLHEDTLAQWRQSRHAAEGRQCQSCHMPDRQHRWPGIHSADMVRRALDVTLEATADGRAVAHLGNVGAGHYFPTYMVPKVEVELWLATPDGQARRLAQETIGWEVNVELTGERFDTRIPPGGSRRLEAVLPPSWPAGSELELRIRVAPREHYERTYRSVLEQADKLDAGTLRLLRQAYDEAVATRFEALRLRRPLPPAGKTGG</sequence>
<feature type="signal peptide" evidence="1">
    <location>
        <begin position="1"/>
        <end position="30"/>
    </location>
</feature>
<keyword evidence="4" id="KW-1185">Reference proteome</keyword>
<dbReference type="Proteomes" id="UP000238220">
    <property type="component" value="Unassembled WGS sequence"/>
</dbReference>
<dbReference type="InterPro" id="IPR036280">
    <property type="entry name" value="Multihaem_cyt_sf"/>
</dbReference>
<evidence type="ECO:0000256" key="1">
    <source>
        <dbReference type="SAM" id="SignalP"/>
    </source>
</evidence>
<proteinExistence type="predicted"/>
<keyword evidence="1" id="KW-0732">Signal</keyword>
<feature type="chain" id="PRO_5015423304" description="Cytochrome c-552/4 domain-containing protein" evidence="1">
    <location>
        <begin position="31"/>
        <end position="409"/>
    </location>
</feature>
<dbReference type="Gene3D" id="1.10.1130.10">
    <property type="entry name" value="Flavocytochrome C3, Chain A"/>
    <property type="match status" value="1"/>
</dbReference>
<dbReference type="Pfam" id="PF13435">
    <property type="entry name" value="Cytochrome_C554"/>
    <property type="match status" value="1"/>
</dbReference>
<protein>
    <recommendedName>
        <fullName evidence="2">Cytochrome c-552/4 domain-containing protein</fullName>
    </recommendedName>
</protein>
<name>A0A2S5TE05_9GAMM</name>
<dbReference type="AlphaFoldDB" id="A0A2S5TE05"/>
<evidence type="ECO:0000313" key="4">
    <source>
        <dbReference type="Proteomes" id="UP000238220"/>
    </source>
</evidence>